<name>A0A5B9QSZ1_9BACT</name>
<feature type="transmembrane region" description="Helical" evidence="1">
    <location>
        <begin position="119"/>
        <end position="139"/>
    </location>
</feature>
<evidence type="ECO:0000313" key="3">
    <source>
        <dbReference type="EMBL" id="QEG40850.1"/>
    </source>
</evidence>
<sequence>MVWIDFIPVTLTAIAALVDLRTREIPDWIWVVILALVPLKAWWLWPDVALWQIPVGALAALLISGLVAWGDRFGGGDVKLFAALGAWFGITAVFPLALWCAIAGLPLAVVAAARGQTDYAYGPAILIGVAVHWMAPDLLGRIGGWA</sequence>
<proteinExistence type="predicted"/>
<dbReference type="InterPro" id="IPR000045">
    <property type="entry name" value="Prepilin_IV_endopep_pep"/>
</dbReference>
<evidence type="ECO:0000259" key="2">
    <source>
        <dbReference type="Pfam" id="PF01478"/>
    </source>
</evidence>
<keyword evidence="1" id="KW-0472">Membrane</keyword>
<dbReference type="EMBL" id="CP042914">
    <property type="protein sequence ID" value="QEG40850.1"/>
    <property type="molecule type" value="Genomic_DNA"/>
</dbReference>
<dbReference type="AlphaFoldDB" id="A0A5B9QSZ1"/>
<keyword evidence="1" id="KW-1133">Transmembrane helix</keyword>
<dbReference type="Proteomes" id="UP000325286">
    <property type="component" value="Chromosome"/>
</dbReference>
<keyword evidence="4" id="KW-1185">Reference proteome</keyword>
<accession>A0A5B9QSZ1</accession>
<protein>
    <submittedName>
        <fullName evidence="3">Type IV leader peptidase family protein</fullName>
    </submittedName>
</protein>
<dbReference type="GO" id="GO:0004190">
    <property type="term" value="F:aspartic-type endopeptidase activity"/>
    <property type="evidence" value="ECO:0007669"/>
    <property type="project" value="InterPro"/>
</dbReference>
<gene>
    <name evidence="3" type="ORF">UC8_28680</name>
</gene>
<feature type="transmembrane region" description="Helical" evidence="1">
    <location>
        <begin position="28"/>
        <end position="45"/>
    </location>
</feature>
<organism evidence="3 4">
    <name type="scientific">Roseimaritima ulvae</name>
    <dbReference type="NCBI Taxonomy" id="980254"/>
    <lineage>
        <taxon>Bacteria</taxon>
        <taxon>Pseudomonadati</taxon>
        <taxon>Planctomycetota</taxon>
        <taxon>Planctomycetia</taxon>
        <taxon>Pirellulales</taxon>
        <taxon>Pirellulaceae</taxon>
        <taxon>Roseimaritima</taxon>
    </lineage>
</organism>
<feature type="domain" description="Prepilin type IV endopeptidase peptidase" evidence="2">
    <location>
        <begin position="10"/>
        <end position="108"/>
    </location>
</feature>
<feature type="transmembrane region" description="Helical" evidence="1">
    <location>
        <begin position="51"/>
        <end position="69"/>
    </location>
</feature>
<dbReference type="Pfam" id="PF01478">
    <property type="entry name" value="Peptidase_A24"/>
    <property type="match status" value="1"/>
</dbReference>
<evidence type="ECO:0000313" key="4">
    <source>
        <dbReference type="Proteomes" id="UP000325286"/>
    </source>
</evidence>
<reference evidence="3 4" key="1">
    <citation type="submission" date="2019-08" db="EMBL/GenBank/DDBJ databases">
        <title>Deep-cultivation of Planctomycetes and their phenomic and genomic characterization uncovers novel biology.</title>
        <authorList>
            <person name="Wiegand S."/>
            <person name="Jogler M."/>
            <person name="Boedeker C."/>
            <person name="Pinto D."/>
            <person name="Vollmers J."/>
            <person name="Rivas-Marin E."/>
            <person name="Kohn T."/>
            <person name="Peeters S.H."/>
            <person name="Heuer A."/>
            <person name="Rast P."/>
            <person name="Oberbeckmann S."/>
            <person name="Bunk B."/>
            <person name="Jeske O."/>
            <person name="Meyerdierks A."/>
            <person name="Storesund J.E."/>
            <person name="Kallscheuer N."/>
            <person name="Luecker S."/>
            <person name="Lage O.M."/>
            <person name="Pohl T."/>
            <person name="Merkel B.J."/>
            <person name="Hornburger P."/>
            <person name="Mueller R.-W."/>
            <person name="Bruemmer F."/>
            <person name="Labrenz M."/>
            <person name="Spormann A.M."/>
            <person name="Op den Camp H."/>
            <person name="Overmann J."/>
            <person name="Amann R."/>
            <person name="Jetten M.S.M."/>
            <person name="Mascher T."/>
            <person name="Medema M.H."/>
            <person name="Devos D.P."/>
            <person name="Kaster A.-K."/>
            <person name="Ovreas L."/>
            <person name="Rohde M."/>
            <person name="Galperin M.Y."/>
            <person name="Jogler C."/>
        </authorList>
    </citation>
    <scope>NUCLEOTIDE SEQUENCE [LARGE SCALE GENOMIC DNA]</scope>
    <source>
        <strain evidence="3 4">UC8</strain>
    </source>
</reference>
<evidence type="ECO:0000256" key="1">
    <source>
        <dbReference type="SAM" id="Phobius"/>
    </source>
</evidence>
<dbReference type="GO" id="GO:0016020">
    <property type="term" value="C:membrane"/>
    <property type="evidence" value="ECO:0007669"/>
    <property type="project" value="InterPro"/>
</dbReference>
<dbReference type="KEGG" id="rul:UC8_28680"/>
<dbReference type="Gene3D" id="1.20.120.1220">
    <property type="match status" value="1"/>
</dbReference>
<feature type="transmembrane region" description="Helical" evidence="1">
    <location>
        <begin position="81"/>
        <end position="113"/>
    </location>
</feature>
<keyword evidence="1" id="KW-0812">Transmembrane</keyword>